<reference evidence="3" key="2">
    <citation type="submission" date="2020-08" db="EMBL/GenBank/DDBJ databases">
        <title>Plant Genome Project.</title>
        <authorList>
            <person name="Zhang R.-G."/>
        </authorList>
    </citation>
    <scope>NUCLEOTIDE SEQUENCE</scope>
    <source>
        <strain evidence="3">Huo1</strain>
        <tissue evidence="3">Leaf</tissue>
    </source>
</reference>
<keyword evidence="1" id="KW-1133">Transmembrane helix</keyword>
<gene>
    <name evidence="3" type="ORF">SASPL_132925</name>
</gene>
<evidence type="ECO:0000259" key="2">
    <source>
        <dbReference type="SMART" id="SM00014"/>
    </source>
</evidence>
<sequence>MESKPSAHPSLLRRLINLDAAVSLHLYTFFHPILPFSLLKSLELSGDGRLFFPITLSILLFNTTPTSATILLLNLLIGLILDLLLIGLTKHLIQRPRPVYNKNMFLSFAVDHWSFPSGHSSRVSFIATFCSFYSRQIADFWLVKLPNFDAHSWIVEYFALIVWLWAGITSVSRVLLGRHFVLDVVAGVLLVKNLSVEVIDHDVMIEDAYFWFLREKSELSLGSTVTVCTIYDVAN</sequence>
<evidence type="ECO:0000313" key="4">
    <source>
        <dbReference type="Proteomes" id="UP000298416"/>
    </source>
</evidence>
<dbReference type="EMBL" id="PNBA02000012">
    <property type="protein sequence ID" value="KAG6405336.1"/>
    <property type="molecule type" value="Genomic_DNA"/>
</dbReference>
<keyword evidence="1" id="KW-0812">Transmembrane</keyword>
<comment type="caution">
    <text evidence="3">The sequence shown here is derived from an EMBL/GenBank/DDBJ whole genome shotgun (WGS) entry which is preliminary data.</text>
</comment>
<accession>A0A8X8X1S8</accession>
<dbReference type="GO" id="GO:0042392">
    <property type="term" value="F:sphingosine-1-phosphate phosphatase activity"/>
    <property type="evidence" value="ECO:0007669"/>
    <property type="project" value="TreeGrafter"/>
</dbReference>
<dbReference type="InterPro" id="IPR036938">
    <property type="entry name" value="PAP2/HPO_sf"/>
</dbReference>
<feature type="domain" description="Phosphatidic acid phosphatase type 2/haloperoxidase" evidence="2">
    <location>
        <begin position="70"/>
        <end position="199"/>
    </location>
</feature>
<organism evidence="3">
    <name type="scientific">Salvia splendens</name>
    <name type="common">Scarlet sage</name>
    <dbReference type="NCBI Taxonomy" id="180675"/>
    <lineage>
        <taxon>Eukaryota</taxon>
        <taxon>Viridiplantae</taxon>
        <taxon>Streptophyta</taxon>
        <taxon>Embryophyta</taxon>
        <taxon>Tracheophyta</taxon>
        <taxon>Spermatophyta</taxon>
        <taxon>Magnoliopsida</taxon>
        <taxon>eudicotyledons</taxon>
        <taxon>Gunneridae</taxon>
        <taxon>Pentapetalae</taxon>
        <taxon>asterids</taxon>
        <taxon>lamiids</taxon>
        <taxon>Lamiales</taxon>
        <taxon>Lamiaceae</taxon>
        <taxon>Nepetoideae</taxon>
        <taxon>Mentheae</taxon>
        <taxon>Salviinae</taxon>
        <taxon>Salvia</taxon>
        <taxon>Salvia subgen. Calosphace</taxon>
        <taxon>core Calosphace</taxon>
    </lineage>
</organism>
<dbReference type="InterPro" id="IPR000326">
    <property type="entry name" value="PAP2/HPO"/>
</dbReference>
<dbReference type="AlphaFoldDB" id="A0A8X8X1S8"/>
<keyword evidence="1" id="KW-0472">Membrane</keyword>
<protein>
    <recommendedName>
        <fullName evidence="2">Phosphatidic acid phosphatase type 2/haloperoxidase domain-containing protein</fullName>
    </recommendedName>
</protein>
<dbReference type="SUPFAM" id="SSF48317">
    <property type="entry name" value="Acid phosphatase/Vanadium-dependent haloperoxidase"/>
    <property type="match status" value="1"/>
</dbReference>
<evidence type="ECO:0000313" key="3">
    <source>
        <dbReference type="EMBL" id="KAG6405336.1"/>
    </source>
</evidence>
<evidence type="ECO:0000256" key="1">
    <source>
        <dbReference type="SAM" id="Phobius"/>
    </source>
</evidence>
<dbReference type="Gene3D" id="1.20.144.10">
    <property type="entry name" value="Phosphatidic acid phosphatase type 2/haloperoxidase"/>
    <property type="match status" value="1"/>
</dbReference>
<feature type="transmembrane region" description="Helical" evidence="1">
    <location>
        <begin position="70"/>
        <end position="88"/>
    </location>
</feature>
<dbReference type="SMART" id="SM00014">
    <property type="entry name" value="acidPPc"/>
    <property type="match status" value="1"/>
</dbReference>
<name>A0A8X8X1S8_SALSN</name>
<proteinExistence type="predicted"/>
<reference evidence="3" key="1">
    <citation type="submission" date="2018-01" db="EMBL/GenBank/DDBJ databases">
        <authorList>
            <person name="Mao J.F."/>
        </authorList>
    </citation>
    <scope>NUCLEOTIDE SEQUENCE</scope>
    <source>
        <strain evidence="3">Huo1</strain>
        <tissue evidence="3">Leaf</tissue>
    </source>
</reference>
<keyword evidence="4" id="KW-1185">Reference proteome</keyword>
<feature type="transmembrane region" description="Helical" evidence="1">
    <location>
        <begin position="154"/>
        <end position="176"/>
    </location>
</feature>
<dbReference type="Proteomes" id="UP000298416">
    <property type="component" value="Unassembled WGS sequence"/>
</dbReference>
<dbReference type="PANTHER" id="PTHR14969:SF13">
    <property type="entry name" value="AT30094P"/>
    <property type="match status" value="1"/>
</dbReference>
<dbReference type="Pfam" id="PF01569">
    <property type="entry name" value="PAP2"/>
    <property type="match status" value="1"/>
</dbReference>
<dbReference type="PANTHER" id="PTHR14969">
    <property type="entry name" value="SPHINGOSINE-1-PHOSPHATE PHOSPHOHYDROLASE"/>
    <property type="match status" value="1"/>
</dbReference>